<keyword evidence="4" id="KW-0472">Membrane</keyword>
<keyword evidence="3" id="KW-1133">Transmembrane helix</keyword>
<dbReference type="EnsemblPlants" id="EMT27229">
    <property type="protein sequence ID" value="EMT27229"/>
    <property type="gene ID" value="F775_29007"/>
</dbReference>
<evidence type="ECO:0000256" key="3">
    <source>
        <dbReference type="ARBA" id="ARBA00022989"/>
    </source>
</evidence>
<dbReference type="Pfam" id="PF04588">
    <property type="entry name" value="HIG_1_N"/>
    <property type="match status" value="1"/>
</dbReference>
<dbReference type="PROSITE" id="PS51503">
    <property type="entry name" value="HIG1"/>
    <property type="match status" value="1"/>
</dbReference>
<dbReference type="InterPro" id="IPR007667">
    <property type="entry name" value="Hypoxia_induced_domain"/>
</dbReference>
<dbReference type="AlphaFoldDB" id="M8BZ40"/>
<evidence type="ECO:0000256" key="4">
    <source>
        <dbReference type="ARBA" id="ARBA00023136"/>
    </source>
</evidence>
<proteinExistence type="predicted"/>
<dbReference type="InterPro" id="IPR040153">
    <property type="entry name" value="Rcf2"/>
</dbReference>
<dbReference type="GO" id="GO:0005739">
    <property type="term" value="C:mitochondrion"/>
    <property type="evidence" value="ECO:0007669"/>
    <property type="project" value="UniProtKB-SubCell"/>
</dbReference>
<name>M8BZ40_AEGTA</name>
<organism evidence="5">
    <name type="scientific">Aegilops tauschii</name>
    <name type="common">Tausch's goatgrass</name>
    <name type="synonym">Aegilops squarrosa</name>
    <dbReference type="NCBI Taxonomy" id="37682"/>
    <lineage>
        <taxon>Eukaryota</taxon>
        <taxon>Viridiplantae</taxon>
        <taxon>Streptophyta</taxon>
        <taxon>Embryophyta</taxon>
        <taxon>Tracheophyta</taxon>
        <taxon>Spermatophyta</taxon>
        <taxon>Magnoliopsida</taxon>
        <taxon>Liliopsida</taxon>
        <taxon>Poales</taxon>
        <taxon>Poaceae</taxon>
        <taxon>BOP clade</taxon>
        <taxon>Pooideae</taxon>
        <taxon>Triticodae</taxon>
        <taxon>Triticeae</taxon>
        <taxon>Triticinae</taxon>
        <taxon>Aegilops</taxon>
    </lineage>
</organism>
<accession>M8BZ40</accession>
<evidence type="ECO:0000256" key="1">
    <source>
        <dbReference type="ARBA" id="ARBA00004173"/>
    </source>
</evidence>
<evidence type="ECO:0000313" key="5">
    <source>
        <dbReference type="EnsemblPlants" id="EMT27229"/>
    </source>
</evidence>
<protein>
    <submittedName>
        <fullName evidence="5">Uncharacterized protein</fullName>
    </submittedName>
</protein>
<evidence type="ECO:0000256" key="2">
    <source>
        <dbReference type="ARBA" id="ARBA00022692"/>
    </source>
</evidence>
<dbReference type="PANTHER" id="PTHR28018:SF5">
    <property type="entry name" value="OS02G0592400 PROTEIN"/>
    <property type="match status" value="1"/>
</dbReference>
<dbReference type="Gene3D" id="6.10.140.1320">
    <property type="match status" value="1"/>
</dbReference>
<comment type="subcellular location">
    <subcellularLocation>
        <location evidence="1">Mitochondrion</location>
    </subcellularLocation>
</comment>
<dbReference type="PANTHER" id="PTHR28018">
    <property type="entry name" value="RESPIRATORY SUPERCOMPLEX FACTOR 2, MITOCHONDRIAL"/>
    <property type="match status" value="1"/>
</dbReference>
<sequence>MAEAPSKIESMRKWVVDHKLRAVGCLWLSGISSSIAFNWSRPNMKTSVKLIHARLHAQALTIAALGSCALVEYYDQNYGSSGPKCSDVALDYLSRASFFLCEIANEQ</sequence>
<keyword evidence="2" id="KW-0812">Transmembrane</keyword>
<reference evidence="5" key="1">
    <citation type="submission" date="2015-06" db="UniProtKB">
        <authorList>
            <consortium name="EnsemblPlants"/>
        </authorList>
    </citation>
    <scope>IDENTIFICATION</scope>
</reference>
<dbReference type="GO" id="GO:0033617">
    <property type="term" value="P:mitochondrial respiratory chain complex IV assembly"/>
    <property type="evidence" value="ECO:0007669"/>
    <property type="project" value="TreeGrafter"/>
</dbReference>